<evidence type="ECO:0000256" key="2">
    <source>
        <dbReference type="ARBA" id="ARBA00012438"/>
    </source>
</evidence>
<proteinExistence type="predicted"/>
<evidence type="ECO:0000256" key="8">
    <source>
        <dbReference type="ARBA" id="ARBA00023012"/>
    </source>
</evidence>
<dbReference type="NCBIfam" id="TIGR00229">
    <property type="entry name" value="sensory_box"/>
    <property type="match status" value="3"/>
</dbReference>
<protein>
    <recommendedName>
        <fullName evidence="2">histidine kinase</fullName>
        <ecNumber evidence="2">2.7.13.3</ecNumber>
    </recommendedName>
</protein>
<dbReference type="EC" id="2.7.13.3" evidence="2"/>
<dbReference type="InterPro" id="IPR013767">
    <property type="entry name" value="PAS_fold"/>
</dbReference>
<dbReference type="InterPro" id="IPR001610">
    <property type="entry name" value="PAC"/>
</dbReference>
<dbReference type="PROSITE" id="PS50109">
    <property type="entry name" value="HIS_KIN"/>
    <property type="match status" value="1"/>
</dbReference>
<dbReference type="GO" id="GO:0000155">
    <property type="term" value="F:phosphorelay sensor kinase activity"/>
    <property type="evidence" value="ECO:0007669"/>
    <property type="project" value="InterPro"/>
</dbReference>
<dbReference type="SUPFAM" id="SSF55785">
    <property type="entry name" value="PYP-like sensor domain (PAS domain)"/>
    <property type="match status" value="3"/>
</dbReference>
<dbReference type="Pfam" id="PF13188">
    <property type="entry name" value="PAS_8"/>
    <property type="match status" value="1"/>
</dbReference>
<evidence type="ECO:0000313" key="12">
    <source>
        <dbReference type="EMBL" id="MDA5109562.1"/>
    </source>
</evidence>
<dbReference type="InterPro" id="IPR052162">
    <property type="entry name" value="Sensor_kinase/Photoreceptor"/>
</dbReference>
<feature type="domain" description="PAC" evidence="11">
    <location>
        <begin position="167"/>
        <end position="219"/>
    </location>
</feature>
<comment type="catalytic activity">
    <reaction evidence="1">
        <text>ATP + protein L-histidine = ADP + protein N-phospho-L-histidine.</text>
        <dbReference type="EC" id="2.7.13.3"/>
    </reaction>
</comment>
<dbReference type="InterPro" id="IPR000700">
    <property type="entry name" value="PAS-assoc_C"/>
</dbReference>
<dbReference type="GO" id="GO:0046983">
    <property type="term" value="F:protein dimerization activity"/>
    <property type="evidence" value="ECO:0007669"/>
    <property type="project" value="InterPro"/>
</dbReference>
<feature type="domain" description="Histidine kinase" evidence="9">
    <location>
        <begin position="717"/>
        <end position="807"/>
    </location>
</feature>
<keyword evidence="7" id="KW-0067">ATP-binding</keyword>
<dbReference type="InterPro" id="IPR036890">
    <property type="entry name" value="HATPase_C_sf"/>
</dbReference>
<dbReference type="RefSeq" id="WP_029098554.1">
    <property type="nucleotide sequence ID" value="NZ_JAPYYP010000018.1"/>
</dbReference>
<dbReference type="GO" id="GO:0016020">
    <property type="term" value="C:membrane"/>
    <property type="evidence" value="ECO:0007669"/>
    <property type="project" value="InterPro"/>
</dbReference>
<feature type="domain" description="PAC" evidence="11">
    <location>
        <begin position="289"/>
        <end position="341"/>
    </location>
</feature>
<dbReference type="InterPro" id="IPR011712">
    <property type="entry name" value="Sig_transdc_His_kin_sub3_dim/P"/>
</dbReference>
<feature type="domain" description="PAS" evidence="10">
    <location>
        <begin position="342"/>
        <end position="413"/>
    </location>
</feature>
<evidence type="ECO:0000259" key="9">
    <source>
        <dbReference type="PROSITE" id="PS50109"/>
    </source>
</evidence>
<evidence type="ECO:0000256" key="1">
    <source>
        <dbReference type="ARBA" id="ARBA00000085"/>
    </source>
</evidence>
<evidence type="ECO:0000256" key="6">
    <source>
        <dbReference type="ARBA" id="ARBA00022777"/>
    </source>
</evidence>
<accession>A0A9X3Z464</accession>
<dbReference type="PROSITE" id="PS50113">
    <property type="entry name" value="PAC"/>
    <property type="match status" value="2"/>
</dbReference>
<dbReference type="AlphaFoldDB" id="A0A9X3Z464"/>
<evidence type="ECO:0000256" key="3">
    <source>
        <dbReference type="ARBA" id="ARBA00022553"/>
    </source>
</evidence>
<dbReference type="CDD" id="cd16917">
    <property type="entry name" value="HATPase_UhpB-NarQ-NarX-like"/>
    <property type="match status" value="1"/>
</dbReference>
<keyword evidence="3" id="KW-0597">Phosphoprotein</keyword>
<dbReference type="SMART" id="SM00387">
    <property type="entry name" value="HATPase_c"/>
    <property type="match status" value="1"/>
</dbReference>
<dbReference type="SUPFAM" id="SSF55874">
    <property type="entry name" value="ATPase domain of HSP90 chaperone/DNA topoisomerase II/histidine kinase"/>
    <property type="match status" value="1"/>
</dbReference>
<dbReference type="Pfam" id="PF08447">
    <property type="entry name" value="PAS_3"/>
    <property type="match status" value="2"/>
</dbReference>
<dbReference type="SMART" id="SM00091">
    <property type="entry name" value="PAS"/>
    <property type="match status" value="4"/>
</dbReference>
<reference evidence="12" key="1">
    <citation type="submission" date="2022-12" db="EMBL/GenBank/DDBJ databases">
        <title>Draft genome sequence of the thermophilic strain Brevibacillus thermoruber HT42, isolated from Los Humeros, Puebla, Mexico, with biotechnological potential.</title>
        <authorList>
            <person name="Lara Sanchez J."/>
            <person name="Solis Palacios R."/>
            <person name="Bustos Baena A.S."/>
            <person name="Ruz Baez A.E."/>
            <person name="Espinosa Luna G."/>
            <person name="Oliart Ros R.M."/>
        </authorList>
    </citation>
    <scope>NUCLEOTIDE SEQUENCE</scope>
    <source>
        <strain evidence="12">HT42</strain>
    </source>
</reference>
<feature type="domain" description="PAS" evidence="10">
    <location>
        <begin position="213"/>
        <end position="286"/>
    </location>
</feature>
<dbReference type="Pfam" id="PF02518">
    <property type="entry name" value="HATPase_c"/>
    <property type="match status" value="1"/>
</dbReference>
<keyword evidence="8" id="KW-0902">Two-component regulatory system</keyword>
<evidence type="ECO:0000313" key="13">
    <source>
        <dbReference type="Proteomes" id="UP001151071"/>
    </source>
</evidence>
<evidence type="ECO:0000256" key="5">
    <source>
        <dbReference type="ARBA" id="ARBA00022741"/>
    </source>
</evidence>
<evidence type="ECO:0000256" key="4">
    <source>
        <dbReference type="ARBA" id="ARBA00022679"/>
    </source>
</evidence>
<dbReference type="PROSITE" id="PS50112">
    <property type="entry name" value="PAS"/>
    <property type="match status" value="3"/>
</dbReference>
<dbReference type="InterPro" id="IPR013655">
    <property type="entry name" value="PAS_fold_3"/>
</dbReference>
<keyword evidence="5" id="KW-0547">Nucleotide-binding</keyword>
<dbReference type="GO" id="GO:0005524">
    <property type="term" value="F:ATP binding"/>
    <property type="evidence" value="ECO:0007669"/>
    <property type="project" value="UniProtKB-KW"/>
</dbReference>
<dbReference type="InterPro" id="IPR035965">
    <property type="entry name" value="PAS-like_dom_sf"/>
</dbReference>
<evidence type="ECO:0000256" key="7">
    <source>
        <dbReference type="ARBA" id="ARBA00022840"/>
    </source>
</evidence>
<dbReference type="Pfam" id="PF07730">
    <property type="entry name" value="HisKA_3"/>
    <property type="match status" value="1"/>
</dbReference>
<organism evidence="12 13">
    <name type="scientific">Brevibacillus thermoruber</name>
    <dbReference type="NCBI Taxonomy" id="33942"/>
    <lineage>
        <taxon>Bacteria</taxon>
        <taxon>Bacillati</taxon>
        <taxon>Bacillota</taxon>
        <taxon>Bacilli</taxon>
        <taxon>Bacillales</taxon>
        <taxon>Paenibacillaceae</taxon>
        <taxon>Brevibacillus</taxon>
    </lineage>
</organism>
<name>A0A9X3Z464_9BACL</name>
<dbReference type="InterPro" id="IPR000014">
    <property type="entry name" value="PAS"/>
</dbReference>
<feature type="domain" description="PAS" evidence="10">
    <location>
        <begin position="94"/>
        <end position="164"/>
    </location>
</feature>
<dbReference type="Gene3D" id="3.30.450.20">
    <property type="entry name" value="PAS domain"/>
    <property type="match status" value="3"/>
</dbReference>
<dbReference type="SMART" id="SM00086">
    <property type="entry name" value="PAC"/>
    <property type="match status" value="3"/>
</dbReference>
<dbReference type="PANTHER" id="PTHR43304:SF1">
    <property type="entry name" value="PAC DOMAIN-CONTAINING PROTEIN"/>
    <property type="match status" value="1"/>
</dbReference>
<dbReference type="Proteomes" id="UP001151071">
    <property type="component" value="Unassembled WGS sequence"/>
</dbReference>
<keyword evidence="13" id="KW-1185">Reference proteome</keyword>
<gene>
    <name evidence="12" type="ORF">O3V59_14430</name>
</gene>
<dbReference type="GO" id="GO:0006355">
    <property type="term" value="P:regulation of DNA-templated transcription"/>
    <property type="evidence" value="ECO:0007669"/>
    <property type="project" value="InterPro"/>
</dbReference>
<dbReference type="InterPro" id="IPR003594">
    <property type="entry name" value="HATPase_dom"/>
</dbReference>
<keyword evidence="6" id="KW-0418">Kinase</keyword>
<dbReference type="CDD" id="cd00130">
    <property type="entry name" value="PAS"/>
    <property type="match status" value="3"/>
</dbReference>
<dbReference type="PANTHER" id="PTHR43304">
    <property type="entry name" value="PHYTOCHROME-LIKE PROTEIN CPH1"/>
    <property type="match status" value="1"/>
</dbReference>
<evidence type="ECO:0000259" key="11">
    <source>
        <dbReference type="PROSITE" id="PS50113"/>
    </source>
</evidence>
<dbReference type="EMBL" id="JAPYYP010000018">
    <property type="protein sequence ID" value="MDA5109562.1"/>
    <property type="molecule type" value="Genomic_DNA"/>
</dbReference>
<keyword evidence="4" id="KW-0808">Transferase</keyword>
<sequence>MQTCRDLIRSARQLLQDMPDPMCIIDLHGQILWENEAFRKRFQAVDHRNREREARRSHHHAIPIRNDDGQTIAFTVIVKDRLSQTTEENITVAHDERYKIIAENTSDTIVLVDHQAIVRYVSPSLQLITGYRTEEYEGMDAFDIIHPDDRERVRFAHDQAVQTKESVDIEYRVYHAQGHVIHIEARVKPVLDCDGNVKYVVAVARDVTKRKKTEELLENILDNVNAAVWSTDKDFNQYTFCSESMEKISGIPREEILFNPIRLHDHIHPEDNAILMGEVKAKLDLGIPVSQEFRFIHVEGETRWGRLIVHPYVDHAGVIERLDGIILDITEKKRSELALEESEQRYKSLFENNLDGVFSIELNGFYFVNANRSFETITGIQLHQLSDRCFLGLIYDEEHASVYETLLQVMQQGEPRDIECRLANMRQGEKIVSITFVPIFLSGKLNGIHGIVKDITKRKHDERELIKSEERYKALQQSLNRFSTDLANVMKVSDLENRLIDEVKSVLHVTNVSIEEVPRGQEHALRNEQDIWVKIGEKRQPVYLRIETDQSFRKIEKEWLETAVHYVTILYDNLHLLEDLMKRLEELVSNNETPKWMLRLLFRLSEKERAALSSDLHDSVLQDLIIWYRKLESLRSSKVFEDNTARELLQIEEGLLDAIHQIRITCNELRPPFLLKMGLVESLKSLFSYTRMFSNYEIEFFAEQLGASLNEEQILGVYRIVQELLHNATKHSKASKVTIALTGTEDHITFSYSDDGIGMDIAALEGSFQHMGIAGIEKRVLSLEGNVQFHSAPGQGFHVMIQFPKTMMAR</sequence>
<comment type="caution">
    <text evidence="12">The sequence shown here is derived from an EMBL/GenBank/DDBJ whole genome shotgun (WGS) entry which is preliminary data.</text>
</comment>
<dbReference type="Gene3D" id="3.30.565.10">
    <property type="entry name" value="Histidine kinase-like ATPase, C-terminal domain"/>
    <property type="match status" value="1"/>
</dbReference>
<dbReference type="InterPro" id="IPR005467">
    <property type="entry name" value="His_kinase_dom"/>
</dbReference>
<evidence type="ECO:0000259" key="10">
    <source>
        <dbReference type="PROSITE" id="PS50112"/>
    </source>
</evidence>
<dbReference type="Pfam" id="PF00989">
    <property type="entry name" value="PAS"/>
    <property type="match status" value="1"/>
</dbReference>